<keyword evidence="8" id="KW-1185">Reference proteome</keyword>
<dbReference type="InterPro" id="IPR004574">
    <property type="entry name" value="Alkb"/>
</dbReference>
<accession>A0A553NDT5</accession>
<keyword evidence="3" id="KW-0560">Oxidoreductase</keyword>
<dbReference type="STRING" id="6832.A0A553NDT5"/>
<evidence type="ECO:0000256" key="2">
    <source>
        <dbReference type="ARBA" id="ARBA00022964"/>
    </source>
</evidence>
<evidence type="ECO:0000313" key="7">
    <source>
        <dbReference type="EMBL" id="TRY63612.1"/>
    </source>
</evidence>
<dbReference type="PANTHER" id="PTHR16557">
    <property type="entry name" value="ALKYLATED DNA REPAIR PROTEIN ALKB-RELATED"/>
    <property type="match status" value="1"/>
</dbReference>
<dbReference type="SUPFAM" id="SSF51197">
    <property type="entry name" value="Clavaminate synthase-like"/>
    <property type="match status" value="1"/>
</dbReference>
<dbReference type="GO" id="GO:0008198">
    <property type="term" value="F:ferrous iron binding"/>
    <property type="evidence" value="ECO:0007669"/>
    <property type="project" value="TreeGrafter"/>
</dbReference>
<comment type="caution">
    <text evidence="7">The sequence shown here is derived from an EMBL/GenBank/DDBJ whole genome shotgun (WGS) entry which is preliminary data.</text>
</comment>
<dbReference type="GO" id="GO:0035516">
    <property type="term" value="F:broad specificity oxidative DNA demethylase activity"/>
    <property type="evidence" value="ECO:0007669"/>
    <property type="project" value="TreeGrafter"/>
</dbReference>
<keyword evidence="4 5" id="KW-0408">Iron</keyword>
<sequence length="308" mass="34626">MASVDPLVGDNAFKRCFKKFKSRVDPPNCSELPTFSQLGSRVPSVVLTHGSTFSASNTLKPAESWPIFRCTHLPGLVLIRNPFTPHGQLFWGLRCARDFARHPPQRTNLDREVDSEANFHWFESAQDDPSLWRKMRWSTLGYHHNWDTKVYSDQDVSPFPPDLAALTADLARTAGFPDFRAEAAIVNFYPLDGTLGGHTDHSEDNLQAPLVSISLGQSAIFLVGGTTKDVEPVPILLQSGDVVIMSGEARRAFHGIPRIVRVPQTSPDVSWARRLDQVTNPEFSERDQDFMLKYLDAHRININVRQVH</sequence>
<dbReference type="Pfam" id="PF13532">
    <property type="entry name" value="2OG-FeII_Oxy_2"/>
    <property type="match status" value="1"/>
</dbReference>
<dbReference type="PROSITE" id="PS51471">
    <property type="entry name" value="FE2OG_OXY"/>
    <property type="match status" value="1"/>
</dbReference>
<reference evidence="7 8" key="1">
    <citation type="journal article" date="2018" name="Nat. Ecol. Evol.">
        <title>Genomic signatures of mitonuclear coevolution across populations of Tigriopus californicus.</title>
        <authorList>
            <person name="Barreto F.S."/>
            <person name="Watson E.T."/>
            <person name="Lima T.G."/>
            <person name="Willett C.S."/>
            <person name="Edmands S."/>
            <person name="Li W."/>
            <person name="Burton R.S."/>
        </authorList>
    </citation>
    <scope>NUCLEOTIDE SEQUENCE [LARGE SCALE GENOMIC DNA]</scope>
    <source>
        <strain evidence="7 8">San Diego</strain>
    </source>
</reference>
<keyword evidence="1 5" id="KW-0479">Metal-binding</keyword>
<dbReference type="AlphaFoldDB" id="A0A553NDT5"/>
<dbReference type="OrthoDB" id="6614653at2759"/>
<name>A0A553NDT5_TIGCA</name>
<dbReference type="InterPro" id="IPR027450">
    <property type="entry name" value="AlkB-like"/>
</dbReference>
<dbReference type="PANTHER" id="PTHR16557:SF2">
    <property type="entry name" value="NUCLEIC ACID DIOXYGENASE ALKBH1"/>
    <property type="match status" value="1"/>
</dbReference>
<evidence type="ECO:0000256" key="5">
    <source>
        <dbReference type="PIRSR" id="PIRSR604574-2"/>
    </source>
</evidence>
<feature type="binding site" evidence="5">
    <location>
        <position position="200"/>
    </location>
    <ligand>
        <name>Fe cation</name>
        <dbReference type="ChEBI" id="CHEBI:24875"/>
        <note>catalytic</note>
    </ligand>
</feature>
<feature type="binding site" evidence="5">
    <location>
        <position position="254"/>
    </location>
    <ligand>
        <name>Fe cation</name>
        <dbReference type="ChEBI" id="CHEBI:24875"/>
        <note>catalytic</note>
    </ligand>
</feature>
<dbReference type="OMA" id="HAIPCIG"/>
<dbReference type="EMBL" id="VCGU01000458">
    <property type="protein sequence ID" value="TRY63612.1"/>
    <property type="molecule type" value="Genomic_DNA"/>
</dbReference>
<dbReference type="Gene3D" id="2.60.120.590">
    <property type="entry name" value="Alpha-ketoglutarate-dependent dioxygenase AlkB-like"/>
    <property type="match status" value="1"/>
</dbReference>
<dbReference type="GO" id="GO:0035513">
    <property type="term" value="P:oxidative RNA demethylation"/>
    <property type="evidence" value="ECO:0007669"/>
    <property type="project" value="TreeGrafter"/>
</dbReference>
<organism evidence="7 8">
    <name type="scientific">Tigriopus californicus</name>
    <name type="common">Marine copepod</name>
    <dbReference type="NCBI Taxonomy" id="6832"/>
    <lineage>
        <taxon>Eukaryota</taxon>
        <taxon>Metazoa</taxon>
        <taxon>Ecdysozoa</taxon>
        <taxon>Arthropoda</taxon>
        <taxon>Crustacea</taxon>
        <taxon>Multicrustacea</taxon>
        <taxon>Hexanauplia</taxon>
        <taxon>Copepoda</taxon>
        <taxon>Harpacticoida</taxon>
        <taxon>Harpacticidae</taxon>
        <taxon>Tigriopus</taxon>
    </lineage>
</organism>
<dbReference type="GO" id="GO:0035515">
    <property type="term" value="F:oxidative RNA demethylase activity"/>
    <property type="evidence" value="ECO:0007669"/>
    <property type="project" value="TreeGrafter"/>
</dbReference>
<evidence type="ECO:0000259" key="6">
    <source>
        <dbReference type="PROSITE" id="PS51471"/>
    </source>
</evidence>
<gene>
    <name evidence="7" type="ORF">TCAL_04022</name>
</gene>
<dbReference type="InterPro" id="IPR005123">
    <property type="entry name" value="Oxoglu/Fe-dep_dioxygenase_dom"/>
</dbReference>
<feature type="domain" description="Fe2OG dioxygenase" evidence="6">
    <location>
        <begin position="180"/>
        <end position="308"/>
    </location>
</feature>
<dbReference type="Proteomes" id="UP000318571">
    <property type="component" value="Chromosome 10"/>
</dbReference>
<evidence type="ECO:0000256" key="1">
    <source>
        <dbReference type="ARBA" id="ARBA00022723"/>
    </source>
</evidence>
<comment type="cofactor">
    <cofactor evidence="5">
        <name>Fe(2+)</name>
        <dbReference type="ChEBI" id="CHEBI:29033"/>
    </cofactor>
    <text evidence="5">Binds 1 Fe(2+) ion per subunit.</text>
</comment>
<protein>
    <recommendedName>
        <fullName evidence="6">Fe2OG dioxygenase domain-containing protein</fullName>
    </recommendedName>
</protein>
<evidence type="ECO:0000313" key="8">
    <source>
        <dbReference type="Proteomes" id="UP000318571"/>
    </source>
</evidence>
<evidence type="ECO:0000256" key="4">
    <source>
        <dbReference type="ARBA" id="ARBA00023004"/>
    </source>
</evidence>
<dbReference type="GO" id="GO:0005634">
    <property type="term" value="C:nucleus"/>
    <property type="evidence" value="ECO:0007669"/>
    <property type="project" value="TreeGrafter"/>
</dbReference>
<keyword evidence="2" id="KW-0223">Dioxygenase</keyword>
<dbReference type="InterPro" id="IPR037151">
    <property type="entry name" value="AlkB-like_sf"/>
</dbReference>
<evidence type="ECO:0000256" key="3">
    <source>
        <dbReference type="ARBA" id="ARBA00023002"/>
    </source>
</evidence>
<proteinExistence type="predicted"/>
<dbReference type="GO" id="GO:0005737">
    <property type="term" value="C:cytoplasm"/>
    <property type="evidence" value="ECO:0007669"/>
    <property type="project" value="TreeGrafter"/>
</dbReference>
<feature type="binding site" evidence="5">
    <location>
        <position position="198"/>
    </location>
    <ligand>
        <name>Fe cation</name>
        <dbReference type="ChEBI" id="CHEBI:24875"/>
        <note>catalytic</note>
    </ligand>
</feature>